<comment type="caution">
    <text evidence="1">The sequence shown here is derived from an EMBL/GenBank/DDBJ whole genome shotgun (WGS) entry which is preliminary data.</text>
</comment>
<evidence type="ECO:0000313" key="2">
    <source>
        <dbReference type="Proteomes" id="UP001240171"/>
    </source>
</evidence>
<proteinExistence type="predicted"/>
<dbReference type="InterPro" id="IPR035895">
    <property type="entry name" value="HPr-like_sf"/>
</dbReference>
<protein>
    <submittedName>
        <fullName evidence="1">HPr family phosphocarrier protein</fullName>
    </submittedName>
</protein>
<organism evidence="1 2">
    <name type="scientific">Paenibacillus lacisoli</name>
    <dbReference type="NCBI Taxonomy" id="3064525"/>
    <lineage>
        <taxon>Bacteria</taxon>
        <taxon>Bacillati</taxon>
        <taxon>Bacillota</taxon>
        <taxon>Bacilli</taxon>
        <taxon>Bacillales</taxon>
        <taxon>Paenibacillaceae</taxon>
        <taxon>Paenibacillus</taxon>
    </lineage>
</organism>
<dbReference type="RefSeq" id="WP_305025164.1">
    <property type="nucleotide sequence ID" value="NZ_JAUQTB010000011.1"/>
</dbReference>
<dbReference type="SUPFAM" id="SSF55594">
    <property type="entry name" value="HPr-like"/>
    <property type="match status" value="1"/>
</dbReference>
<name>A0ABT9CFB0_9BACL</name>
<dbReference type="Proteomes" id="UP001240171">
    <property type="component" value="Unassembled WGS sequence"/>
</dbReference>
<dbReference type="EMBL" id="JAUQTB010000011">
    <property type="protein sequence ID" value="MDO7907942.1"/>
    <property type="molecule type" value="Genomic_DNA"/>
</dbReference>
<keyword evidence="2" id="KW-1185">Reference proteome</keyword>
<sequence>MMRPIQVKNVNDIEKINQIVSNYTYDIWIHSKSGMADAKSILGMYVLKLDEPLTLVVPDNVNPKKLFKELSEFIQFDNDVELD</sequence>
<reference evidence="1 2" key="1">
    <citation type="submission" date="2023-07" db="EMBL/GenBank/DDBJ databases">
        <title>Paenibacillus sp. JX-17 nov. isolated from soil.</title>
        <authorList>
            <person name="Wan Y."/>
            <person name="Liu B."/>
        </authorList>
    </citation>
    <scope>NUCLEOTIDE SEQUENCE [LARGE SCALE GENOMIC DNA]</scope>
    <source>
        <strain evidence="1 2">JX-17</strain>
    </source>
</reference>
<gene>
    <name evidence="1" type="ORF">Q5741_16135</name>
</gene>
<evidence type="ECO:0000313" key="1">
    <source>
        <dbReference type="EMBL" id="MDO7907942.1"/>
    </source>
</evidence>
<accession>A0ABT9CFB0</accession>